<dbReference type="PROSITE" id="PS50212">
    <property type="entry name" value="RASGEF_NTER"/>
    <property type="match status" value="1"/>
</dbReference>
<dbReference type="AlphaFoldDB" id="A0A8H7PEJ1"/>
<evidence type="ECO:0000259" key="3">
    <source>
        <dbReference type="PROSITE" id="PS50212"/>
    </source>
</evidence>
<dbReference type="InterPro" id="IPR000651">
    <property type="entry name" value="Ras-like_Gua-exchang_fac_N"/>
</dbReference>
<reference evidence="4" key="1">
    <citation type="submission" date="2020-12" db="EMBL/GenBank/DDBJ databases">
        <title>Metabolic potential, ecology and presence of endohyphal bacteria is reflected in genomic diversity of Mucoromycotina.</title>
        <authorList>
            <person name="Muszewska A."/>
            <person name="Okrasinska A."/>
            <person name="Steczkiewicz K."/>
            <person name="Drgas O."/>
            <person name="Orlowska M."/>
            <person name="Perlinska-Lenart U."/>
            <person name="Aleksandrzak-Piekarczyk T."/>
            <person name="Szatraj K."/>
            <person name="Zielenkiewicz U."/>
            <person name="Pilsyk S."/>
            <person name="Malc E."/>
            <person name="Mieczkowski P."/>
            <person name="Kruszewska J.S."/>
            <person name="Biernat P."/>
            <person name="Pawlowska J."/>
        </authorList>
    </citation>
    <scope>NUCLEOTIDE SEQUENCE</scope>
    <source>
        <strain evidence="4">WA0000051536</strain>
    </source>
</reference>
<dbReference type="SMART" id="SM00229">
    <property type="entry name" value="RasGEFN"/>
    <property type="match status" value="1"/>
</dbReference>
<dbReference type="GO" id="GO:0005085">
    <property type="term" value="F:guanyl-nucleotide exchange factor activity"/>
    <property type="evidence" value="ECO:0007669"/>
    <property type="project" value="UniProtKB-KW"/>
</dbReference>
<name>A0A8H7PEJ1_9FUNG</name>
<dbReference type="InterPro" id="IPR023578">
    <property type="entry name" value="Ras_GEF_dom_sf"/>
</dbReference>
<dbReference type="OrthoDB" id="10254377at2759"/>
<dbReference type="CDD" id="cd06224">
    <property type="entry name" value="REM"/>
    <property type="match status" value="1"/>
</dbReference>
<accession>A0A8H7PEJ1</accession>
<dbReference type="Pfam" id="PF00618">
    <property type="entry name" value="RasGEF_N"/>
    <property type="match status" value="1"/>
</dbReference>
<feature type="region of interest" description="Disordered" evidence="2">
    <location>
        <begin position="1"/>
        <end position="33"/>
    </location>
</feature>
<evidence type="ECO:0000313" key="5">
    <source>
        <dbReference type="Proteomes" id="UP000612746"/>
    </source>
</evidence>
<dbReference type="Gene3D" id="1.20.870.10">
    <property type="entry name" value="Son of sevenless (SoS) protein Chain: S domain 1"/>
    <property type="match status" value="1"/>
</dbReference>
<feature type="non-terminal residue" evidence="4">
    <location>
        <position position="214"/>
    </location>
</feature>
<feature type="domain" description="N-terminal Ras-GEF" evidence="3">
    <location>
        <begin position="78"/>
        <end position="214"/>
    </location>
</feature>
<evidence type="ECO:0000256" key="1">
    <source>
        <dbReference type="PROSITE-ProRule" id="PRU00135"/>
    </source>
</evidence>
<evidence type="ECO:0000256" key="2">
    <source>
        <dbReference type="SAM" id="MobiDB-lite"/>
    </source>
</evidence>
<feature type="compositionally biased region" description="Pro residues" evidence="2">
    <location>
        <begin position="23"/>
        <end position="33"/>
    </location>
</feature>
<comment type="caution">
    <text evidence="4">The sequence shown here is derived from an EMBL/GenBank/DDBJ whole genome shotgun (WGS) entry which is preliminary data.</text>
</comment>
<organism evidence="4 5">
    <name type="scientific">Umbelopsis vinacea</name>
    <dbReference type="NCBI Taxonomy" id="44442"/>
    <lineage>
        <taxon>Eukaryota</taxon>
        <taxon>Fungi</taxon>
        <taxon>Fungi incertae sedis</taxon>
        <taxon>Mucoromycota</taxon>
        <taxon>Mucoromycotina</taxon>
        <taxon>Umbelopsidomycetes</taxon>
        <taxon>Umbelopsidales</taxon>
        <taxon>Umbelopsidaceae</taxon>
        <taxon>Umbelopsis</taxon>
    </lineage>
</organism>
<keyword evidence="1" id="KW-0344">Guanine-nucleotide releasing factor</keyword>
<dbReference type="EMBL" id="JAEPRA010000024">
    <property type="protein sequence ID" value="KAG2172472.1"/>
    <property type="molecule type" value="Genomic_DNA"/>
</dbReference>
<dbReference type="SUPFAM" id="SSF48366">
    <property type="entry name" value="Ras GEF"/>
    <property type="match status" value="1"/>
</dbReference>
<evidence type="ECO:0000313" key="4">
    <source>
        <dbReference type="EMBL" id="KAG2172472.1"/>
    </source>
</evidence>
<protein>
    <recommendedName>
        <fullName evidence="3">N-terminal Ras-GEF domain-containing protein</fullName>
    </recommendedName>
</protein>
<proteinExistence type="predicted"/>
<keyword evidence="5" id="KW-1185">Reference proteome</keyword>
<dbReference type="Proteomes" id="UP000612746">
    <property type="component" value="Unassembled WGS sequence"/>
</dbReference>
<sequence>MRKEETIHDEVNEASPNVAQVSTPPPERPLPPVENDPRVFDVLEKVNTCVINYITPTQTVGGELVSSTMERVGSTPTAGAVISAATIEKLIEKLTRDIDTNFLLDFFLTYRQFMSPVKLCKWLMLRFRWAVMEETEVRRIVRIRYVIRLTFTNVYARQIKPLIHSTFVVLRYWMTYFWVQDFKPSRTLRFILSTFLSQLRAHPAVEESDRDSRI</sequence>
<gene>
    <name evidence="4" type="ORF">INT44_006645</name>
</gene>
<feature type="compositionally biased region" description="Basic and acidic residues" evidence="2">
    <location>
        <begin position="1"/>
        <end position="11"/>
    </location>
</feature>